<name>A3IV69_9CHRO</name>
<accession>A3IV69</accession>
<organism evidence="3 4">
    <name type="scientific">Crocosphaera chwakensis CCY0110</name>
    <dbReference type="NCBI Taxonomy" id="391612"/>
    <lineage>
        <taxon>Bacteria</taxon>
        <taxon>Bacillati</taxon>
        <taxon>Cyanobacteriota</taxon>
        <taxon>Cyanophyceae</taxon>
        <taxon>Oscillatoriophycideae</taxon>
        <taxon>Chroococcales</taxon>
        <taxon>Aphanothecaceae</taxon>
        <taxon>Crocosphaera</taxon>
        <taxon>Crocosphaera chwakensis</taxon>
    </lineage>
</organism>
<sequence length="231" mass="24334">MTIHLNSLGIIASASIAALSLVIGPTAQAQTFIGNFNGTIKDATTITFGGMDYTAVQTENVLFDNFNFDGTFFGDDLEIGFSSLINQYFFDFNPVPSPDAINGSFSYDITGDQTVLPNGNVVTTLFNFAALDSDVQGPGVYQVTKNVITSEGQVINLTSTNGSTDDSAVIPLARTLRITDSLSSNGDVIFSLTNSYTTVEEFTPAGVPEPGTMIGLLVIGAAGLATRRKVS</sequence>
<dbReference type="InterPro" id="IPR013424">
    <property type="entry name" value="Ice-binding_C"/>
</dbReference>
<comment type="caution">
    <text evidence="3">The sequence shown here is derived from an EMBL/GenBank/DDBJ whole genome shotgun (WGS) entry which is preliminary data.</text>
</comment>
<dbReference type="Pfam" id="PF07589">
    <property type="entry name" value="PEP-CTERM"/>
    <property type="match status" value="1"/>
</dbReference>
<evidence type="ECO:0000256" key="1">
    <source>
        <dbReference type="SAM" id="SignalP"/>
    </source>
</evidence>
<evidence type="ECO:0000313" key="3">
    <source>
        <dbReference type="EMBL" id="EAZ89630.1"/>
    </source>
</evidence>
<keyword evidence="1" id="KW-0732">Signal</keyword>
<evidence type="ECO:0000313" key="4">
    <source>
        <dbReference type="Proteomes" id="UP000003781"/>
    </source>
</evidence>
<evidence type="ECO:0000259" key="2">
    <source>
        <dbReference type="Pfam" id="PF07589"/>
    </source>
</evidence>
<dbReference type="Proteomes" id="UP000003781">
    <property type="component" value="Unassembled WGS sequence"/>
</dbReference>
<protein>
    <recommendedName>
        <fullName evidence="2">Ice-binding protein C-terminal domain-containing protein</fullName>
    </recommendedName>
</protein>
<dbReference type="RefSeq" id="WP_008277276.1">
    <property type="nucleotide sequence ID" value="NZ_AAXW01000040.1"/>
</dbReference>
<feature type="signal peptide" evidence="1">
    <location>
        <begin position="1"/>
        <end position="29"/>
    </location>
</feature>
<dbReference type="EMBL" id="AAXW01000040">
    <property type="protein sequence ID" value="EAZ89630.1"/>
    <property type="molecule type" value="Genomic_DNA"/>
</dbReference>
<gene>
    <name evidence="3" type="ORF">CY0110_24396</name>
</gene>
<keyword evidence="4" id="KW-1185">Reference proteome</keyword>
<feature type="chain" id="PRO_5002653361" description="Ice-binding protein C-terminal domain-containing protein" evidence="1">
    <location>
        <begin position="30"/>
        <end position="231"/>
    </location>
</feature>
<dbReference type="AlphaFoldDB" id="A3IV69"/>
<dbReference type="NCBIfam" id="TIGR02595">
    <property type="entry name" value="PEP_CTERM"/>
    <property type="match status" value="1"/>
</dbReference>
<reference evidence="3 4" key="1">
    <citation type="submission" date="2007-03" db="EMBL/GenBank/DDBJ databases">
        <authorList>
            <person name="Stal L."/>
            <person name="Ferriera S."/>
            <person name="Johnson J."/>
            <person name="Kravitz S."/>
            <person name="Beeson K."/>
            <person name="Sutton G."/>
            <person name="Rogers Y.-H."/>
            <person name="Friedman R."/>
            <person name="Frazier M."/>
            <person name="Venter J.C."/>
        </authorList>
    </citation>
    <scope>NUCLEOTIDE SEQUENCE [LARGE SCALE GENOMIC DNA]</scope>
    <source>
        <strain evidence="3 4">CCY0110</strain>
    </source>
</reference>
<feature type="domain" description="Ice-binding protein C-terminal" evidence="2">
    <location>
        <begin position="207"/>
        <end position="229"/>
    </location>
</feature>
<proteinExistence type="predicted"/>